<protein>
    <submittedName>
        <fullName evidence="2">Uncharacterized protein</fullName>
    </submittedName>
</protein>
<accession>A0A1Y3ANK3</accession>
<dbReference type="Proteomes" id="UP000194236">
    <property type="component" value="Unassembled WGS sequence"/>
</dbReference>
<sequence>MELSLLFHIILFLLICSVKLLLNIAKVIFEDTTNLETMIKKIMEKTKTLLDIDKCRVYVMSRQQISHNDNNETENMFEAIYELESGTNNSVESIGISTNDIGLDVASHYARQAAINRK</sequence>
<feature type="non-terminal residue" evidence="2">
    <location>
        <position position="118"/>
    </location>
</feature>
<comment type="caution">
    <text evidence="2">The sequence shown here is derived from an EMBL/GenBank/DDBJ whole genome shotgun (WGS) entry which is preliminary data.</text>
</comment>
<keyword evidence="1" id="KW-1133">Transmembrane helix</keyword>
<evidence type="ECO:0000313" key="3">
    <source>
        <dbReference type="Proteomes" id="UP000194236"/>
    </source>
</evidence>
<feature type="transmembrane region" description="Helical" evidence="1">
    <location>
        <begin position="6"/>
        <end position="29"/>
    </location>
</feature>
<dbReference type="Gene3D" id="3.30.450.40">
    <property type="match status" value="1"/>
</dbReference>
<keyword evidence="1" id="KW-0812">Transmembrane</keyword>
<dbReference type="AlphaFoldDB" id="A0A1Y3ANK3"/>
<gene>
    <name evidence="2" type="ORF">BLA29_012754</name>
</gene>
<proteinExistence type="predicted"/>
<keyword evidence="3" id="KW-1185">Reference proteome</keyword>
<reference evidence="2 3" key="1">
    <citation type="submission" date="2017-03" db="EMBL/GenBank/DDBJ databases">
        <title>Genome Survey of Euroglyphus maynei.</title>
        <authorList>
            <person name="Arlian L.G."/>
            <person name="Morgan M.S."/>
            <person name="Rider S.D."/>
        </authorList>
    </citation>
    <scope>NUCLEOTIDE SEQUENCE [LARGE SCALE GENOMIC DNA]</scope>
    <source>
        <strain evidence="2">Arlian Lab</strain>
        <tissue evidence="2">Whole body</tissue>
    </source>
</reference>
<organism evidence="2 3">
    <name type="scientific">Euroglyphus maynei</name>
    <name type="common">Mayne's house dust mite</name>
    <dbReference type="NCBI Taxonomy" id="6958"/>
    <lineage>
        <taxon>Eukaryota</taxon>
        <taxon>Metazoa</taxon>
        <taxon>Ecdysozoa</taxon>
        <taxon>Arthropoda</taxon>
        <taxon>Chelicerata</taxon>
        <taxon>Arachnida</taxon>
        <taxon>Acari</taxon>
        <taxon>Acariformes</taxon>
        <taxon>Sarcoptiformes</taxon>
        <taxon>Astigmata</taxon>
        <taxon>Psoroptidia</taxon>
        <taxon>Analgoidea</taxon>
        <taxon>Pyroglyphidae</taxon>
        <taxon>Pyroglyphinae</taxon>
        <taxon>Euroglyphus</taxon>
    </lineage>
</organism>
<dbReference type="EMBL" id="MUJZ01070789">
    <property type="protein sequence ID" value="OTF69394.1"/>
    <property type="molecule type" value="Genomic_DNA"/>
</dbReference>
<keyword evidence="1" id="KW-0472">Membrane</keyword>
<evidence type="ECO:0000256" key="1">
    <source>
        <dbReference type="SAM" id="Phobius"/>
    </source>
</evidence>
<dbReference type="InterPro" id="IPR029016">
    <property type="entry name" value="GAF-like_dom_sf"/>
</dbReference>
<evidence type="ECO:0000313" key="2">
    <source>
        <dbReference type="EMBL" id="OTF69394.1"/>
    </source>
</evidence>
<name>A0A1Y3ANK3_EURMA</name>